<dbReference type="AlphaFoldDB" id="A0A699XKG5"/>
<reference evidence="1" key="1">
    <citation type="journal article" date="2019" name="Sci. Rep.">
        <title>Draft genome of Tanacetum cinerariifolium, the natural source of mosquito coil.</title>
        <authorList>
            <person name="Yamashiro T."/>
            <person name="Shiraishi A."/>
            <person name="Satake H."/>
            <person name="Nakayama K."/>
        </authorList>
    </citation>
    <scope>NUCLEOTIDE SEQUENCE</scope>
</reference>
<proteinExistence type="predicted"/>
<name>A0A699XKG5_TANCI</name>
<organism evidence="1">
    <name type="scientific">Tanacetum cinerariifolium</name>
    <name type="common">Dalmatian daisy</name>
    <name type="synonym">Chrysanthemum cinerariifolium</name>
    <dbReference type="NCBI Taxonomy" id="118510"/>
    <lineage>
        <taxon>Eukaryota</taxon>
        <taxon>Viridiplantae</taxon>
        <taxon>Streptophyta</taxon>
        <taxon>Embryophyta</taxon>
        <taxon>Tracheophyta</taxon>
        <taxon>Spermatophyta</taxon>
        <taxon>Magnoliopsida</taxon>
        <taxon>eudicotyledons</taxon>
        <taxon>Gunneridae</taxon>
        <taxon>Pentapetalae</taxon>
        <taxon>asterids</taxon>
        <taxon>campanulids</taxon>
        <taxon>Asterales</taxon>
        <taxon>Asteraceae</taxon>
        <taxon>Asteroideae</taxon>
        <taxon>Anthemideae</taxon>
        <taxon>Anthemidinae</taxon>
        <taxon>Tanacetum</taxon>
    </lineage>
</organism>
<sequence length="86" mass="9508">MMNYFASRTIRRHQAVMGSHRWVALVGNSHSNTYADIVPGLAELEGGIGLRVLDVSPGSSRGITLDPGENVRIPLRNREEFLKGDF</sequence>
<evidence type="ECO:0000313" key="1">
    <source>
        <dbReference type="EMBL" id="GFD56984.1"/>
    </source>
</evidence>
<comment type="caution">
    <text evidence="1">The sequence shown here is derived from an EMBL/GenBank/DDBJ whole genome shotgun (WGS) entry which is preliminary data.</text>
</comment>
<dbReference type="Gene3D" id="3.40.50.11550">
    <property type="match status" value="1"/>
</dbReference>
<protein>
    <submittedName>
        <fullName evidence="1">Uncharacterized protein</fullName>
    </submittedName>
</protein>
<gene>
    <name evidence="1" type="ORF">Tci_928953</name>
</gene>
<accession>A0A699XKG5</accession>
<dbReference type="EMBL" id="BKCJ011835604">
    <property type="protein sequence ID" value="GFD56984.1"/>
    <property type="molecule type" value="Genomic_DNA"/>
</dbReference>
<dbReference type="SUPFAM" id="SSF159501">
    <property type="entry name" value="EreA/ChaN-like"/>
    <property type="match status" value="1"/>
</dbReference>
<feature type="non-terminal residue" evidence="1">
    <location>
        <position position="86"/>
    </location>
</feature>